<protein>
    <submittedName>
        <fullName evidence="1">Uncharacterized protein</fullName>
    </submittedName>
</protein>
<evidence type="ECO:0000313" key="2">
    <source>
        <dbReference type="Proteomes" id="UP000515683"/>
    </source>
</evidence>
<accession>A0A6M2ZHN6</accession>
<proteinExistence type="predicted"/>
<dbReference type="InterPro" id="IPR046285">
    <property type="entry name" value="DUF6322"/>
</dbReference>
<sequence length="167" mass="16252">MKKFLPLMMLLMTAGAANAGGLVTKHASSVQLTVDAARSTATRIGHGMSISGSGVTTTDGTTTGVVGNSVLMTSDGFTGSASVVTASQATDGDAFSFSASYTQGDAVPTSAPTVGAVPNFGSVTSYASGTAGSLAGTLDNAHTMTLTAGGAGSSATGQFITEITVID</sequence>
<name>A0A6M2ZHN6_9CAUD</name>
<evidence type="ECO:0000313" key="1">
    <source>
        <dbReference type="EMBL" id="QFG06430.2"/>
    </source>
</evidence>
<dbReference type="Pfam" id="PF19847">
    <property type="entry name" value="DUF6322"/>
    <property type="match status" value="1"/>
</dbReference>
<gene>
    <name evidence="1" type="ORF">SSCSM1_167</name>
</gene>
<keyword evidence="2" id="KW-1185">Reference proteome</keyword>
<reference evidence="1" key="1">
    <citation type="submission" date="2019-04" db="EMBL/GenBank/DDBJ databases">
        <title>Genomic and proteomic characterization of cyanophage S-SCSM1 provides new insights into understanding the viral gene diversity and phage-host interactions.</title>
        <authorList>
            <person name="Wang Q."/>
            <person name="Xu Y."/>
            <person name="Jiao N."/>
            <person name="Zhang R."/>
        </authorList>
    </citation>
    <scope>NUCLEOTIDE SEQUENCE [LARGE SCALE GENOMIC DNA]</scope>
</reference>
<organism evidence="1 2">
    <name type="scientific">Synechococcus phage S-SCSM1</name>
    <dbReference type="NCBI Taxonomy" id="2588487"/>
    <lineage>
        <taxon>Viruses</taxon>
        <taxon>Duplodnaviria</taxon>
        <taxon>Heunggongvirae</taxon>
        <taxon>Uroviricota</taxon>
        <taxon>Caudoviricetes</taxon>
        <taxon>Pantevenvirales</taxon>
        <taxon>Kyanoviridae</taxon>
        <taxon>Zhoulongquanvirus</taxon>
        <taxon>Zhoulongquanvirus esscess</taxon>
    </lineage>
</organism>
<dbReference type="EMBL" id="MK867354">
    <property type="protein sequence ID" value="QFG06430.2"/>
    <property type="molecule type" value="Genomic_DNA"/>
</dbReference>
<dbReference type="Proteomes" id="UP000515683">
    <property type="component" value="Segment"/>
</dbReference>